<dbReference type="EMBL" id="JACHIA010000007">
    <property type="protein sequence ID" value="MBB6071117.1"/>
    <property type="molecule type" value="Genomic_DNA"/>
</dbReference>
<organism evidence="1 2">
    <name type="scientific">Longimicrobium terrae</name>
    <dbReference type="NCBI Taxonomy" id="1639882"/>
    <lineage>
        <taxon>Bacteria</taxon>
        <taxon>Pseudomonadati</taxon>
        <taxon>Gemmatimonadota</taxon>
        <taxon>Longimicrobiia</taxon>
        <taxon>Longimicrobiales</taxon>
        <taxon>Longimicrobiaceae</taxon>
        <taxon>Longimicrobium</taxon>
    </lineage>
</organism>
<dbReference type="RefSeq" id="WP_170033720.1">
    <property type="nucleotide sequence ID" value="NZ_JABDTL010000001.1"/>
</dbReference>
<reference evidence="1 2" key="1">
    <citation type="submission" date="2020-08" db="EMBL/GenBank/DDBJ databases">
        <title>Genomic Encyclopedia of Type Strains, Phase IV (KMG-IV): sequencing the most valuable type-strain genomes for metagenomic binning, comparative biology and taxonomic classification.</title>
        <authorList>
            <person name="Goeker M."/>
        </authorList>
    </citation>
    <scope>NUCLEOTIDE SEQUENCE [LARGE SCALE GENOMIC DNA]</scope>
    <source>
        <strain evidence="1 2">DSM 29007</strain>
    </source>
</reference>
<proteinExistence type="predicted"/>
<evidence type="ECO:0000313" key="1">
    <source>
        <dbReference type="EMBL" id="MBB6071117.1"/>
    </source>
</evidence>
<gene>
    <name evidence="1" type="ORF">HNQ61_002741</name>
</gene>
<evidence type="ECO:0000313" key="2">
    <source>
        <dbReference type="Proteomes" id="UP000582837"/>
    </source>
</evidence>
<dbReference type="NCBIfam" id="NF038180">
    <property type="entry name" value="leader_pinensin"/>
    <property type="match status" value="1"/>
</dbReference>
<name>A0A841GZD5_9BACT</name>
<dbReference type="InterPro" id="IPR059231">
    <property type="entry name" value="Leader_pinensin"/>
</dbReference>
<protein>
    <submittedName>
        <fullName evidence="1">Uncharacterized protein</fullName>
    </submittedName>
</protein>
<keyword evidence="2" id="KW-1185">Reference proteome</keyword>
<accession>A0A841GZD5</accession>
<dbReference type="Proteomes" id="UP000582837">
    <property type="component" value="Unassembled WGS sequence"/>
</dbReference>
<dbReference type="AlphaFoldDB" id="A0A841GZD5"/>
<comment type="caution">
    <text evidence="1">The sequence shown here is derived from an EMBL/GenBank/DDBJ whole genome shotgun (WGS) entry which is preliminary data.</text>
</comment>
<sequence length="89" mass="9113">MKKLKLDDLAVDSFETAPDAPLRGTVMAHVTTGNQIICECSYDIGSCDYTCPDTCANSCGGGCGGGGTALCTREQTCATGHQIICECGG</sequence>